<accession>F7XH38</accession>
<geneLocation type="plasmid" evidence="1 2">
    <name>pSmeSM11d</name>
</geneLocation>
<gene>
    <name evidence="1" type="ordered locus">SM11_pD1032</name>
</gene>
<evidence type="ECO:0000313" key="2">
    <source>
        <dbReference type="Proteomes" id="UP000009045"/>
    </source>
</evidence>
<proteinExistence type="predicted"/>
<evidence type="ECO:0000313" key="1">
    <source>
        <dbReference type="EMBL" id="AEH83864.1"/>
    </source>
</evidence>
<reference evidence="1 2" key="1">
    <citation type="journal article" date="2011" name="J. Biotechnol.">
        <title>The complete genome sequence of the dominant Sinorhizobium meliloti field isolate SM11 extends the S. meliloti pan-genome.</title>
        <authorList>
            <person name="Schneiker-Bekel S."/>
            <person name="Wibberg D."/>
            <person name="Bekel T."/>
            <person name="Blom J."/>
            <person name="Linke B."/>
            <person name="Neuweger H."/>
            <person name="Stiens M."/>
            <person name="Vorholter F.J."/>
            <person name="Weidner S."/>
            <person name="Goesmann A."/>
            <person name="Puhler A."/>
            <person name="Schluter A."/>
        </authorList>
    </citation>
    <scope>NUCLEOTIDE SEQUENCE [LARGE SCALE GENOMIC DNA]</scope>
    <source>
        <strain evidence="1 2">SM11</strain>
        <plasmid evidence="2">pSmeSM11d</plasmid>
    </source>
</reference>
<keyword evidence="1" id="KW-0614">Plasmid</keyword>
<organism evidence="1 2">
    <name type="scientific">Sinorhizobium meliloti (strain SM11)</name>
    <dbReference type="NCBI Taxonomy" id="707241"/>
    <lineage>
        <taxon>Bacteria</taxon>
        <taxon>Pseudomonadati</taxon>
        <taxon>Pseudomonadota</taxon>
        <taxon>Alphaproteobacteria</taxon>
        <taxon>Hyphomicrobiales</taxon>
        <taxon>Rhizobiaceae</taxon>
        <taxon>Sinorhizobium/Ensifer group</taxon>
        <taxon>Sinorhizobium</taxon>
    </lineage>
</organism>
<dbReference type="EMBL" id="CP001832">
    <property type="protein sequence ID" value="AEH83864.1"/>
    <property type="molecule type" value="Genomic_DNA"/>
</dbReference>
<name>F7XH38_SINMM</name>
<protein>
    <submittedName>
        <fullName evidence="1">Uncharacterized protein</fullName>
    </submittedName>
</protein>
<dbReference type="HOGENOM" id="CLU_3084766_0_0_5"/>
<dbReference type="KEGG" id="smx:SM11_pD1032"/>
<dbReference type="AlphaFoldDB" id="F7XH38"/>
<dbReference type="PATRIC" id="fig|707241.3.peg.6721"/>
<dbReference type="Proteomes" id="UP000009045">
    <property type="component" value="Plasmid pSmeSM11d"/>
</dbReference>
<sequence>MVSMATTPGALTRAAELLVAEPSVGAVYGDAFQRRFACAPHRWKNLDYLVGC</sequence>